<keyword evidence="3" id="KW-1185">Reference proteome</keyword>
<dbReference type="Proteomes" id="UP000649753">
    <property type="component" value="Unassembled WGS sequence"/>
</dbReference>
<dbReference type="AlphaFoldDB" id="A0A927M2G3"/>
<keyword evidence="1" id="KW-1133">Transmembrane helix</keyword>
<evidence type="ECO:0000313" key="2">
    <source>
        <dbReference type="EMBL" id="MBE1486862.1"/>
    </source>
</evidence>
<evidence type="ECO:0000313" key="3">
    <source>
        <dbReference type="Proteomes" id="UP000649753"/>
    </source>
</evidence>
<sequence>MIMMEDSLREMFTAKVEAPPVADDPAGTVIQRGRSARRRRTVGSSFAVAAALVLVIAGMTTLGGGWLPDRSGPSSSVAGFSVDSVDPYSTAPVDPPVEPSLAARNTGIGLDIRSGDQLWTTEGRRLSLTGVGEVTRVYRVPAGWVYAGAGKVRLLRPDGSARSLSGEDDRWVLSADGNLFAFQIGTTLYYAKITTSGMAVVGDVPVPADSWPVALTAERVVISNGPHGYGFVNLTQPAAPLRNANVTAVYAPAGADLVGLVREKNGSRTCLARLAPDGGQLLPVRVDGCALGLSGTAADGGLAPDGRWLAERRTADVALIDVERTLGGGSDLVSCPVTAAVTPVWADDRTVVTGDEGRVVRCRTDGTKDEVPLPDGVQESWQPVPRLIVPVDGR</sequence>
<dbReference type="EMBL" id="JADBEB010000001">
    <property type="protein sequence ID" value="MBE1486862.1"/>
    <property type="molecule type" value="Genomic_DNA"/>
</dbReference>
<keyword evidence="1" id="KW-0812">Transmembrane</keyword>
<keyword evidence="1" id="KW-0472">Membrane</keyword>
<name>A0A927M2G3_9ACTN</name>
<gene>
    <name evidence="2" type="ORF">H4W31_002500</name>
</gene>
<comment type="caution">
    <text evidence="2">The sequence shown here is derived from an EMBL/GenBank/DDBJ whole genome shotgun (WGS) entry which is preliminary data.</text>
</comment>
<feature type="transmembrane region" description="Helical" evidence="1">
    <location>
        <begin position="42"/>
        <end position="67"/>
    </location>
</feature>
<protein>
    <submittedName>
        <fullName evidence="2">Uncharacterized protein</fullName>
    </submittedName>
</protein>
<proteinExistence type="predicted"/>
<organism evidence="2 3">
    <name type="scientific">Plantactinospora soyae</name>
    <dbReference type="NCBI Taxonomy" id="1544732"/>
    <lineage>
        <taxon>Bacteria</taxon>
        <taxon>Bacillati</taxon>
        <taxon>Actinomycetota</taxon>
        <taxon>Actinomycetes</taxon>
        <taxon>Micromonosporales</taxon>
        <taxon>Micromonosporaceae</taxon>
        <taxon>Plantactinospora</taxon>
    </lineage>
</organism>
<dbReference type="RefSeq" id="WP_192766810.1">
    <property type="nucleotide sequence ID" value="NZ_JADBEB010000001.1"/>
</dbReference>
<reference evidence="2" key="1">
    <citation type="submission" date="2020-10" db="EMBL/GenBank/DDBJ databases">
        <title>Sequencing the genomes of 1000 actinobacteria strains.</title>
        <authorList>
            <person name="Klenk H.-P."/>
        </authorList>
    </citation>
    <scope>NUCLEOTIDE SEQUENCE</scope>
    <source>
        <strain evidence="2">DSM 46832</strain>
    </source>
</reference>
<accession>A0A927M2G3</accession>
<evidence type="ECO:0000256" key="1">
    <source>
        <dbReference type="SAM" id="Phobius"/>
    </source>
</evidence>